<dbReference type="AlphaFoldDB" id="A0AAE6YFD7"/>
<sequence>MPQSRQHRFPRARSSVGAARALAVRWLAGWGYVERLEDIRLCVSELAANAVLHGVPPGREFSLEVDADGPLLRIGVRDSGGSLPEVAQADVDMCSGRGLRLVAALADDFGVTAHRPGKTVWVAFKAGCPRPLVNEGIEGASRRQSEAWRGVGAAGAHGSEGEAARSVTPMVRAAASWFLAQQALPRHQTVKLLDGDFRAHLAFLMPQIERLVAEAPGGGVRATLALAGVEEARRRLAVPEQPGLRGEVERVRWLARSVMVLRDHHDALTCGSPLIDGQAAG</sequence>
<name>A0AAE6YFD7_STRAT</name>
<organism evidence="3 4">
    <name type="scientific">Streptomyces antibioticus</name>
    <dbReference type="NCBI Taxonomy" id="1890"/>
    <lineage>
        <taxon>Bacteria</taxon>
        <taxon>Bacillati</taxon>
        <taxon>Actinomycetota</taxon>
        <taxon>Actinomycetes</taxon>
        <taxon>Kitasatosporales</taxon>
        <taxon>Streptomycetaceae</taxon>
        <taxon>Streptomyces</taxon>
    </lineage>
</organism>
<dbReference type="Pfam" id="PF19979">
    <property type="entry name" value="DUF6415"/>
    <property type="match status" value="1"/>
</dbReference>
<dbReference type="InterPro" id="IPR036890">
    <property type="entry name" value="HATPase_C_sf"/>
</dbReference>
<evidence type="ECO:0000313" key="4">
    <source>
        <dbReference type="Proteomes" id="UP000502504"/>
    </source>
</evidence>
<dbReference type="CDD" id="cd16936">
    <property type="entry name" value="HATPase_RsbW-like"/>
    <property type="match status" value="1"/>
</dbReference>
<proteinExistence type="predicted"/>
<dbReference type="InterPro" id="IPR003594">
    <property type="entry name" value="HATPase_dom"/>
</dbReference>
<dbReference type="PANTHER" id="PTHR35526:SF3">
    <property type="entry name" value="ANTI-SIGMA-F FACTOR RSBW"/>
    <property type="match status" value="1"/>
</dbReference>
<dbReference type="GO" id="GO:0004674">
    <property type="term" value="F:protein serine/threonine kinase activity"/>
    <property type="evidence" value="ECO:0007669"/>
    <property type="project" value="UniProtKB-KW"/>
</dbReference>
<dbReference type="InterPro" id="IPR046300">
    <property type="entry name" value="DUF6415"/>
</dbReference>
<evidence type="ECO:0000256" key="1">
    <source>
        <dbReference type="ARBA" id="ARBA00022527"/>
    </source>
</evidence>
<protein>
    <recommendedName>
        <fullName evidence="2">Histidine kinase/HSP90-like ATPase domain-containing protein</fullName>
    </recommendedName>
</protein>
<dbReference type="InterPro" id="IPR050267">
    <property type="entry name" value="Anti-sigma-factor_SerPK"/>
</dbReference>
<dbReference type="Proteomes" id="UP000502504">
    <property type="component" value="Chromosome"/>
</dbReference>
<dbReference type="Pfam" id="PF13581">
    <property type="entry name" value="HATPase_c_2"/>
    <property type="match status" value="1"/>
</dbReference>
<evidence type="ECO:0000259" key="2">
    <source>
        <dbReference type="Pfam" id="PF13581"/>
    </source>
</evidence>
<accession>A0AAE6YFD7</accession>
<dbReference type="PANTHER" id="PTHR35526">
    <property type="entry name" value="ANTI-SIGMA-F FACTOR RSBW-RELATED"/>
    <property type="match status" value="1"/>
</dbReference>
<gene>
    <name evidence="3" type="ORF">HCX60_14160</name>
</gene>
<reference evidence="3 4" key="1">
    <citation type="submission" date="2020-03" db="EMBL/GenBank/DDBJ databases">
        <title>Is there a link between lipid content and antibiotic production in Streptomyces?</title>
        <authorList>
            <person name="David M."/>
            <person name="Lejeune C."/>
            <person name="Abreu S."/>
            <person name="Thibessard A."/>
            <person name="Leblond P."/>
            <person name="Chaminade P."/>
            <person name="Virolle M.-J."/>
        </authorList>
    </citation>
    <scope>NUCLEOTIDE SEQUENCE [LARGE SCALE GENOMIC DNA]</scope>
    <source>
        <strain evidence="3 4">DSM 41481</strain>
    </source>
</reference>
<keyword evidence="1" id="KW-0808">Transferase</keyword>
<dbReference type="EMBL" id="CP050692">
    <property type="protein sequence ID" value="QIT48873.1"/>
    <property type="molecule type" value="Genomic_DNA"/>
</dbReference>
<feature type="domain" description="Histidine kinase/HSP90-like ATPase" evidence="2">
    <location>
        <begin position="13"/>
        <end position="122"/>
    </location>
</feature>
<dbReference type="Gene3D" id="3.30.565.10">
    <property type="entry name" value="Histidine kinase-like ATPase, C-terminal domain"/>
    <property type="match status" value="1"/>
</dbReference>
<evidence type="ECO:0000313" key="3">
    <source>
        <dbReference type="EMBL" id="QIT48873.1"/>
    </source>
</evidence>
<keyword evidence="1" id="KW-0723">Serine/threonine-protein kinase</keyword>
<dbReference type="SUPFAM" id="SSF55874">
    <property type="entry name" value="ATPase domain of HSP90 chaperone/DNA topoisomerase II/histidine kinase"/>
    <property type="match status" value="1"/>
</dbReference>
<keyword evidence="1" id="KW-0418">Kinase</keyword>